<dbReference type="Gene3D" id="3.40.50.300">
    <property type="entry name" value="P-loop containing nucleotide triphosphate hydrolases"/>
    <property type="match status" value="1"/>
</dbReference>
<name>A0A0F9J402_9ZZZZ</name>
<accession>A0A0F9J402</accession>
<dbReference type="GO" id="GO:0005524">
    <property type="term" value="F:ATP binding"/>
    <property type="evidence" value="ECO:0007669"/>
    <property type="project" value="InterPro"/>
</dbReference>
<evidence type="ECO:0000313" key="2">
    <source>
        <dbReference type="EMBL" id="KKM27169.1"/>
    </source>
</evidence>
<feature type="domain" description="AAA+ ATPase" evidence="1">
    <location>
        <begin position="34"/>
        <end position="165"/>
    </location>
</feature>
<comment type="caution">
    <text evidence="2">The sequence shown here is derived from an EMBL/GenBank/DDBJ whole genome shotgun (WGS) entry which is preliminary data.</text>
</comment>
<dbReference type="PANTHER" id="PTHR11669:SF0">
    <property type="entry name" value="PROTEIN STICHEL-LIKE 2"/>
    <property type="match status" value="1"/>
</dbReference>
<reference evidence="2" key="1">
    <citation type="journal article" date="2015" name="Nature">
        <title>Complex archaea that bridge the gap between prokaryotes and eukaryotes.</title>
        <authorList>
            <person name="Spang A."/>
            <person name="Saw J.H."/>
            <person name="Jorgensen S.L."/>
            <person name="Zaremba-Niedzwiedzka K."/>
            <person name="Martijn J."/>
            <person name="Lind A.E."/>
            <person name="van Eijk R."/>
            <person name="Schleper C."/>
            <person name="Guy L."/>
            <person name="Ettema T.J."/>
        </authorList>
    </citation>
    <scope>NUCLEOTIDE SEQUENCE</scope>
</reference>
<dbReference type="GO" id="GO:0006261">
    <property type="term" value="P:DNA-templated DNA replication"/>
    <property type="evidence" value="ECO:0007669"/>
    <property type="project" value="TreeGrafter"/>
</dbReference>
<dbReference type="InterPro" id="IPR050238">
    <property type="entry name" value="DNA_Rep/Repair_Clamp_Loader"/>
</dbReference>
<dbReference type="AlphaFoldDB" id="A0A0F9J402"/>
<dbReference type="InterPro" id="IPR003959">
    <property type="entry name" value="ATPase_AAA_core"/>
</dbReference>
<dbReference type="InterPro" id="IPR003593">
    <property type="entry name" value="AAA+_ATPase"/>
</dbReference>
<organism evidence="2">
    <name type="scientific">marine sediment metagenome</name>
    <dbReference type="NCBI Taxonomy" id="412755"/>
    <lineage>
        <taxon>unclassified sequences</taxon>
        <taxon>metagenomes</taxon>
        <taxon>ecological metagenomes</taxon>
    </lineage>
</organism>
<dbReference type="InterPro" id="IPR027417">
    <property type="entry name" value="P-loop_NTPase"/>
</dbReference>
<dbReference type="GO" id="GO:0016887">
    <property type="term" value="F:ATP hydrolysis activity"/>
    <property type="evidence" value="ECO:0007669"/>
    <property type="project" value="InterPro"/>
</dbReference>
<dbReference type="SMART" id="SM00382">
    <property type="entry name" value="AAA"/>
    <property type="match status" value="1"/>
</dbReference>
<dbReference type="CDD" id="cd00009">
    <property type="entry name" value="AAA"/>
    <property type="match status" value="1"/>
</dbReference>
<protein>
    <recommendedName>
        <fullName evidence="1">AAA+ ATPase domain-containing protein</fullName>
    </recommendedName>
</protein>
<evidence type="ECO:0000259" key="1">
    <source>
        <dbReference type="SMART" id="SM00382"/>
    </source>
</evidence>
<proteinExistence type="predicted"/>
<dbReference type="Pfam" id="PF00004">
    <property type="entry name" value="AAA"/>
    <property type="match status" value="1"/>
</dbReference>
<sequence>MQLCEQYRPTSWKDVIGQDKALAKIDALRPRGLGGRAYWLTGQSGTGKTTIARLLADEIAEPWSVEEIDTTELTARTLETIRRGMYTRSIGQKSGRAWIVNEAHGLTKGMAKSLLTVVEPDGGLPAHVLFAFTTTVDGQQCFEGLDDSSPLLSRCTRLELSRRGLAEPFAERAREIAQAEHLDGRPIKAYIELAKRHRNNLRAMLQEIESGGMLK</sequence>
<dbReference type="SUPFAM" id="SSF52540">
    <property type="entry name" value="P-loop containing nucleoside triphosphate hydrolases"/>
    <property type="match status" value="1"/>
</dbReference>
<dbReference type="EMBL" id="LAZR01012374">
    <property type="protein sequence ID" value="KKM27169.1"/>
    <property type="molecule type" value="Genomic_DNA"/>
</dbReference>
<gene>
    <name evidence="2" type="ORF">LCGC14_1577430</name>
</gene>
<dbReference type="PANTHER" id="PTHR11669">
    <property type="entry name" value="REPLICATION FACTOR C / DNA POLYMERASE III GAMMA-TAU SUBUNIT"/>
    <property type="match status" value="1"/>
</dbReference>